<evidence type="ECO:0000313" key="5">
    <source>
        <dbReference type="EMBL" id="CAD2075209.1"/>
    </source>
</evidence>
<dbReference type="InterPro" id="IPR006343">
    <property type="entry name" value="DnaB/C_C"/>
</dbReference>
<accession>A0A6V7RE22</accession>
<dbReference type="Pfam" id="PF07261">
    <property type="entry name" value="DnaB_2"/>
    <property type="match status" value="1"/>
</dbReference>
<feature type="domain" description="DnaB/C C-terminal" evidence="3">
    <location>
        <begin position="294"/>
        <end position="363"/>
    </location>
</feature>
<feature type="region of interest" description="Disordered" evidence="2">
    <location>
        <begin position="399"/>
        <end position="420"/>
    </location>
</feature>
<dbReference type="AlphaFoldDB" id="A0A6V7RE22"/>
<sequence>MNTRLMPRTEFLVYNKISLSPSDREMLSDIYMPLIGPVSLSIYNYLIDLKQDMTVRFHSEFMDILNIELSTFTKELEKLEAIDLVKTYVNDDVHTDQFLYELKSPLDAESFFNDPMLSMFLFAKIGSKKFNEKKSAWIYHPFPEGFSDVSRNFKEVFSTLRMNEFEKPTETFIGNAQSEGSRIDVTEFDFDMLYTHLRGTYVEKGFFNTEVQRTIVKLSQVFNLSLYQMKDVIIKSTDRNEGIDLELLKHYALREYNATEGKAKPRVQLETLNTHENSTDYFEQLDGISPLNRIQHLRNNHASQNDMRIVTELIMTTKLSDGVINVLLEYVLQKGQYLNDNYVFSIARDWEKKGFLTAKEASESVLSFLGENSKAKKNYPNNRFKVSHKTIEPKWFSDKKTTDTKDENKNDEKTIPELKDDSIAARIQQFRNNR</sequence>
<name>A0A6V7RE22_9BACL</name>
<dbReference type="Proteomes" id="UP000588186">
    <property type="component" value="Unassembled WGS sequence"/>
</dbReference>
<dbReference type="EMBL" id="CAJEWB010000010">
    <property type="protein sequence ID" value="CAD2075209.1"/>
    <property type="molecule type" value="Genomic_DNA"/>
</dbReference>
<proteinExistence type="inferred from homology"/>
<comment type="caution">
    <text evidence="5">The sequence shown here is derived from an EMBL/GenBank/DDBJ whole genome shotgun (WGS) entry which is preliminary data.</text>
</comment>
<dbReference type="RefSeq" id="WP_186077365.1">
    <property type="nucleotide sequence ID" value="NZ_CAJEWB010000010.1"/>
</dbReference>
<dbReference type="InterPro" id="IPR058660">
    <property type="entry name" value="WHD_DnaB"/>
</dbReference>
<comment type="similarity">
    <text evidence="1">Belongs to the DnaB/DnaD family.</text>
</comment>
<organism evidence="5 6">
    <name type="scientific">Phocicoccus pinnipedialis</name>
    <dbReference type="NCBI Taxonomy" id="110845"/>
    <lineage>
        <taxon>Bacteria</taxon>
        <taxon>Bacillati</taxon>
        <taxon>Bacillota</taxon>
        <taxon>Bacilli</taxon>
        <taxon>Bacillales</taxon>
        <taxon>Salinicoccaceae</taxon>
        <taxon>Phocicoccus</taxon>
    </lineage>
</organism>
<evidence type="ECO:0000256" key="2">
    <source>
        <dbReference type="SAM" id="MobiDB-lite"/>
    </source>
</evidence>
<evidence type="ECO:0000313" key="6">
    <source>
        <dbReference type="Proteomes" id="UP000588186"/>
    </source>
</evidence>
<dbReference type="Pfam" id="PF25888">
    <property type="entry name" value="WHD_DnaB"/>
    <property type="match status" value="1"/>
</dbReference>
<evidence type="ECO:0000256" key="1">
    <source>
        <dbReference type="ARBA" id="ARBA00093462"/>
    </source>
</evidence>
<evidence type="ECO:0000259" key="3">
    <source>
        <dbReference type="Pfam" id="PF07261"/>
    </source>
</evidence>
<feature type="domain" description="Replicative helicase loading/DNA remodeling protein DnaB N-terminal winged helix" evidence="4">
    <location>
        <begin position="7"/>
        <end position="249"/>
    </location>
</feature>
<reference evidence="5 6" key="1">
    <citation type="submission" date="2020-07" db="EMBL/GenBank/DDBJ databases">
        <authorList>
            <person name="Criscuolo A."/>
        </authorList>
    </citation>
    <scope>NUCLEOTIDE SEQUENCE [LARGE SCALE GENOMIC DNA]</scope>
    <source>
        <strain evidence="5">CIP107946</strain>
    </source>
</reference>
<gene>
    <name evidence="5" type="primary">dnaB</name>
    <name evidence="5" type="ORF">JEOPIN946_00957</name>
</gene>
<evidence type="ECO:0000259" key="4">
    <source>
        <dbReference type="Pfam" id="PF25888"/>
    </source>
</evidence>
<protein>
    <submittedName>
        <fullName evidence="5">Replication initiation and membrane attachment protein</fullName>
    </submittedName>
</protein>
<keyword evidence="6" id="KW-1185">Reference proteome</keyword>